<evidence type="ECO:0000313" key="1">
    <source>
        <dbReference type="EMBL" id="OGM03752.1"/>
    </source>
</evidence>
<dbReference type="AlphaFoldDB" id="A0A1F7WLM5"/>
<dbReference type="Proteomes" id="UP000178735">
    <property type="component" value="Unassembled WGS sequence"/>
</dbReference>
<organism evidence="1 2">
    <name type="scientific">Candidatus Wallbacteria bacterium GWC2_49_35</name>
    <dbReference type="NCBI Taxonomy" id="1817813"/>
    <lineage>
        <taxon>Bacteria</taxon>
        <taxon>Candidatus Walliibacteriota</taxon>
    </lineage>
</organism>
<dbReference type="PROSITE" id="PS01229">
    <property type="entry name" value="COF_2"/>
    <property type="match status" value="1"/>
</dbReference>
<dbReference type="Pfam" id="PF08282">
    <property type="entry name" value="Hydrolase_3"/>
    <property type="match status" value="1"/>
</dbReference>
<proteinExistence type="predicted"/>
<evidence type="ECO:0000313" key="2">
    <source>
        <dbReference type="Proteomes" id="UP000178735"/>
    </source>
</evidence>
<dbReference type="NCBIfam" id="TIGR00099">
    <property type="entry name" value="Cof-subfamily"/>
    <property type="match status" value="1"/>
</dbReference>
<dbReference type="PANTHER" id="PTHR10000:SF8">
    <property type="entry name" value="HAD SUPERFAMILY HYDROLASE-LIKE, TYPE 3"/>
    <property type="match status" value="1"/>
</dbReference>
<comment type="caution">
    <text evidence="1">The sequence shown here is derived from an EMBL/GenBank/DDBJ whole genome shotgun (WGS) entry which is preliminary data.</text>
</comment>
<dbReference type="NCBIfam" id="TIGR01484">
    <property type="entry name" value="HAD-SF-IIB"/>
    <property type="match status" value="1"/>
</dbReference>
<dbReference type="EMBL" id="MGFH01000157">
    <property type="protein sequence ID" value="OGM03752.1"/>
    <property type="molecule type" value="Genomic_DNA"/>
</dbReference>
<dbReference type="InterPro" id="IPR006379">
    <property type="entry name" value="HAD-SF_hydro_IIB"/>
</dbReference>
<dbReference type="GO" id="GO:0016791">
    <property type="term" value="F:phosphatase activity"/>
    <property type="evidence" value="ECO:0007669"/>
    <property type="project" value="UniProtKB-ARBA"/>
</dbReference>
<dbReference type="GO" id="GO:0000287">
    <property type="term" value="F:magnesium ion binding"/>
    <property type="evidence" value="ECO:0007669"/>
    <property type="project" value="TreeGrafter"/>
</dbReference>
<dbReference type="CDD" id="cd07516">
    <property type="entry name" value="HAD_Pase"/>
    <property type="match status" value="1"/>
</dbReference>
<evidence type="ECO:0008006" key="3">
    <source>
        <dbReference type="Google" id="ProtNLM"/>
    </source>
</evidence>
<dbReference type="InterPro" id="IPR000150">
    <property type="entry name" value="Cof"/>
</dbReference>
<dbReference type="SUPFAM" id="SSF56784">
    <property type="entry name" value="HAD-like"/>
    <property type="match status" value="1"/>
</dbReference>
<reference evidence="1 2" key="1">
    <citation type="journal article" date="2016" name="Nat. Commun.">
        <title>Thousands of microbial genomes shed light on interconnected biogeochemical processes in an aquifer system.</title>
        <authorList>
            <person name="Anantharaman K."/>
            <person name="Brown C.T."/>
            <person name="Hug L.A."/>
            <person name="Sharon I."/>
            <person name="Castelle C.J."/>
            <person name="Probst A.J."/>
            <person name="Thomas B.C."/>
            <person name="Singh A."/>
            <person name="Wilkins M.J."/>
            <person name="Karaoz U."/>
            <person name="Brodie E.L."/>
            <person name="Williams K.H."/>
            <person name="Hubbard S.S."/>
            <person name="Banfield J.F."/>
        </authorList>
    </citation>
    <scope>NUCLEOTIDE SEQUENCE [LARGE SCALE GENOMIC DNA]</scope>
</reference>
<protein>
    <recommendedName>
        <fullName evidence="3">HAD family hydrolase</fullName>
    </recommendedName>
</protein>
<dbReference type="GO" id="GO:0005829">
    <property type="term" value="C:cytosol"/>
    <property type="evidence" value="ECO:0007669"/>
    <property type="project" value="TreeGrafter"/>
</dbReference>
<dbReference type="Gene3D" id="3.40.50.1000">
    <property type="entry name" value="HAD superfamily/HAD-like"/>
    <property type="match status" value="1"/>
</dbReference>
<accession>A0A1F7WLM5</accession>
<dbReference type="SFLD" id="SFLDS00003">
    <property type="entry name" value="Haloacid_Dehalogenase"/>
    <property type="match status" value="1"/>
</dbReference>
<sequence>MNAKYHSAVFIDIDGTLVGRDSVIPESAAEAIVEAQREGFMIVLTTGRMYRSAVKEAARVNISADSPVISFNGAFVAASGDANDVIHYEPIGGALFKELVAALEKFERKDITIFCYNPFELFVDRENELLAEYVKRTGAKYNLADSFAGLGESPKVLALTGFETPELLLPFRDAIDKTFRGRLEYVNSFPNYLEITSAGVSKGLAIEKVAARFGIDASRTYAIGDSFNDVQMFRAAAVSIAMGNSDDAVKKQAAFVTKRLEEDGIYYAFKNFILK</sequence>
<name>A0A1F7WLM5_9BACT</name>
<dbReference type="Gene3D" id="3.30.1240.10">
    <property type="match status" value="1"/>
</dbReference>
<gene>
    <name evidence="1" type="ORF">A2008_08855</name>
</gene>
<dbReference type="InterPro" id="IPR023214">
    <property type="entry name" value="HAD_sf"/>
</dbReference>
<dbReference type="STRING" id="1817813.A2008_08855"/>
<dbReference type="SFLD" id="SFLDG01140">
    <property type="entry name" value="C2.B:_Phosphomannomutase_and_P"/>
    <property type="match status" value="1"/>
</dbReference>
<dbReference type="PANTHER" id="PTHR10000">
    <property type="entry name" value="PHOSPHOSERINE PHOSPHATASE"/>
    <property type="match status" value="1"/>
</dbReference>
<dbReference type="InterPro" id="IPR036412">
    <property type="entry name" value="HAD-like_sf"/>
</dbReference>